<dbReference type="Gene3D" id="2.160.20.120">
    <property type="match status" value="1"/>
</dbReference>
<proteinExistence type="predicted"/>
<keyword evidence="3 7" id="KW-0812">Transmembrane</keyword>
<feature type="transmembrane region" description="Helical" evidence="7">
    <location>
        <begin position="234"/>
        <end position="257"/>
    </location>
</feature>
<keyword evidence="2" id="KW-1003">Cell membrane</keyword>
<evidence type="ECO:0000259" key="11">
    <source>
        <dbReference type="Pfam" id="PF22744"/>
    </source>
</evidence>
<dbReference type="Pfam" id="PF10988">
    <property type="entry name" value="DUF2807"/>
    <property type="match status" value="1"/>
</dbReference>
<evidence type="ECO:0000256" key="5">
    <source>
        <dbReference type="ARBA" id="ARBA00023136"/>
    </source>
</evidence>
<reference evidence="13" key="1">
    <citation type="submission" date="2018-09" db="EMBL/GenBank/DDBJ databases">
        <title>Chryseolinea sp. KIS68-18 isolated from soil.</title>
        <authorList>
            <person name="Weon H.-Y."/>
            <person name="Kwon S.-W."/>
            <person name="Lee S.A."/>
        </authorList>
    </citation>
    <scope>NUCLEOTIDE SEQUENCE [LARGE SCALE GENOMIC DNA]</scope>
    <source>
        <strain evidence="13">KIS68-18</strain>
    </source>
</reference>
<feature type="region of interest" description="Disordered" evidence="6">
    <location>
        <begin position="87"/>
        <end position="129"/>
    </location>
</feature>
<feature type="domain" description="Putative auto-transporter adhesin head GIN" evidence="9">
    <location>
        <begin position="610"/>
        <end position="797"/>
    </location>
</feature>
<evidence type="ECO:0000256" key="4">
    <source>
        <dbReference type="ARBA" id="ARBA00022989"/>
    </source>
</evidence>
<feature type="compositionally biased region" description="Gly residues" evidence="6">
    <location>
        <begin position="118"/>
        <end position="129"/>
    </location>
</feature>
<evidence type="ECO:0000256" key="6">
    <source>
        <dbReference type="SAM" id="MobiDB-lite"/>
    </source>
</evidence>
<evidence type="ECO:0000256" key="7">
    <source>
        <dbReference type="SAM" id="Phobius"/>
    </source>
</evidence>
<evidence type="ECO:0000313" key="12">
    <source>
        <dbReference type="EMBL" id="AYB32403.1"/>
    </source>
</evidence>
<dbReference type="InterPro" id="IPR021255">
    <property type="entry name" value="DUF2807"/>
</dbReference>
<dbReference type="InterPro" id="IPR007168">
    <property type="entry name" value="Phageshock_PspC_N"/>
</dbReference>
<feature type="compositionally biased region" description="Polar residues" evidence="6">
    <location>
        <begin position="98"/>
        <end position="108"/>
    </location>
</feature>
<name>A0A385SKX4_9BACT</name>
<dbReference type="PANTHER" id="PTHR33885">
    <property type="entry name" value="PHAGE SHOCK PROTEIN C"/>
    <property type="match status" value="1"/>
</dbReference>
<comment type="subcellular location">
    <subcellularLocation>
        <location evidence="1">Cell membrane</location>
        <topology evidence="1">Single-pass membrane protein</topology>
    </subcellularLocation>
</comment>
<dbReference type="Pfam" id="PF04024">
    <property type="entry name" value="PspC"/>
    <property type="match status" value="2"/>
</dbReference>
<evidence type="ECO:0000259" key="10">
    <source>
        <dbReference type="Pfam" id="PF22571"/>
    </source>
</evidence>
<feature type="transmembrane region" description="Helical" evidence="7">
    <location>
        <begin position="210"/>
        <end position="227"/>
    </location>
</feature>
<dbReference type="OrthoDB" id="5772680at2"/>
<feature type="domain" description="PspC-related transmembrane region" evidence="10">
    <location>
        <begin position="303"/>
        <end position="444"/>
    </location>
</feature>
<feature type="transmembrane region" description="Helical" evidence="7">
    <location>
        <begin position="167"/>
        <end position="190"/>
    </location>
</feature>
<dbReference type="InterPro" id="IPR052027">
    <property type="entry name" value="PspC"/>
</dbReference>
<keyword evidence="13" id="KW-1185">Reference proteome</keyword>
<sequence>MKKNISINISGIIFHIEEDGYDTLRKYLDSINKYFATFEDSSEILADIESRVAEIFLSKLNEGKQVITAEDVHALVATMGSVSDFKAAEETDGAPETASRQSTQNSQKAEAETNTSSDGGGASTGMGGGKTFRPSQQLLRDQKRKILGGVCSGIGNYFSIDPVWIRLFFGLLAFAYGLTILVYIVMWIVVPGSYDLEETDMGKKMFRDPERKVIGGVSGGVAAYFGMDIVAVRLLFVLFTIFFGVGFLIYIIMWIALPEAKSLTDRMEMQGEPVTLSNIESNIKKNLGDTGTGKQENLATKILLFPFRLIGLLLSVLGKILVPLVEVLRVAIGIVVILVGLSLMLTAIICGGILIGLFSASAFSWVNQADMSLPLQAFTNSFSGWIVFAAFLALVIPASFVTLLGSSIIAKKYVFNPTVGWTMFVLFFVSIAMLSVGIPKIVYSFKEEGEYKVEDTYKINGKTAVLKINEVGMDDYHAATLTLKGYEGPGLKLVQNFKAQGTTKQQAIENAHMAQYHVDVQDSVLTFDSNILFAKDALFRAQRLDMTLYIPYNFPFIMDEHSSRFISQYVEYDDMEGQTWTMTEKGLTCLTCPKSEEEKNSITDEFGLRDFNELEIRGVFDVHIKSGDDYAVELIGSESEKNKYKIFRSGETLVINYENKKKFKWNSEMTDIDEIRINITMPHLEKIEAEGYGKVQFESFTMDNLDIELRGPVKVRGELDARNVVLHLTGKSEAELSGRATNLDAELQFASKLRAYNLEVQDAMVDANGASSAKVNVSGSLEMDEGLASDIDYRGNPNVIKKD</sequence>
<dbReference type="GO" id="GO:0005886">
    <property type="term" value="C:plasma membrane"/>
    <property type="evidence" value="ECO:0007669"/>
    <property type="project" value="UniProtKB-SubCell"/>
</dbReference>
<evidence type="ECO:0000313" key="13">
    <source>
        <dbReference type="Proteomes" id="UP000266183"/>
    </source>
</evidence>
<feature type="domain" description="Phage shock protein PspC N-terminal" evidence="8">
    <location>
        <begin position="203"/>
        <end position="260"/>
    </location>
</feature>
<dbReference type="Pfam" id="PF22744">
    <property type="entry name" value="Toast-rack_PspC-Cterm"/>
    <property type="match status" value="1"/>
</dbReference>
<feature type="transmembrane region" description="Helical" evidence="7">
    <location>
        <begin position="418"/>
        <end position="438"/>
    </location>
</feature>
<feature type="transmembrane region" description="Helical" evidence="7">
    <location>
        <begin position="385"/>
        <end position="406"/>
    </location>
</feature>
<feature type="transmembrane region" description="Helical" evidence="7">
    <location>
        <begin position="334"/>
        <end position="365"/>
    </location>
</feature>
<feature type="domain" description="Phage shock protein PspC N-terminal" evidence="8">
    <location>
        <begin position="137"/>
        <end position="191"/>
    </location>
</feature>
<dbReference type="Pfam" id="PF22571">
    <property type="entry name" value="LiaI-LiaF-TM_PspC"/>
    <property type="match status" value="1"/>
</dbReference>
<feature type="domain" description="PspC-related ToastRack" evidence="11">
    <location>
        <begin position="493"/>
        <end position="594"/>
    </location>
</feature>
<dbReference type="InterPro" id="IPR054319">
    <property type="entry name" value="PspC-rel_ToastRack"/>
</dbReference>
<feature type="transmembrane region" description="Helical" evidence="7">
    <location>
        <begin position="302"/>
        <end position="322"/>
    </location>
</feature>
<dbReference type="PANTHER" id="PTHR33885:SF3">
    <property type="entry name" value="PHAGE SHOCK PROTEIN C"/>
    <property type="match status" value="1"/>
</dbReference>
<dbReference type="InterPro" id="IPR054321">
    <property type="entry name" value="PspC-rel_TM"/>
</dbReference>
<evidence type="ECO:0000259" key="9">
    <source>
        <dbReference type="Pfam" id="PF10988"/>
    </source>
</evidence>
<accession>A0A385SKX4</accession>
<dbReference type="RefSeq" id="WP_119755656.1">
    <property type="nucleotide sequence ID" value="NZ_CP032382.1"/>
</dbReference>
<protein>
    <submittedName>
        <fullName evidence="12">PspC domain-containing protein</fullName>
    </submittedName>
</protein>
<dbReference type="AlphaFoldDB" id="A0A385SKX4"/>
<gene>
    <name evidence="12" type="ORF">D4L85_18305</name>
</gene>
<dbReference type="Proteomes" id="UP000266183">
    <property type="component" value="Chromosome"/>
</dbReference>
<evidence type="ECO:0000256" key="2">
    <source>
        <dbReference type="ARBA" id="ARBA00022475"/>
    </source>
</evidence>
<organism evidence="12 13">
    <name type="scientific">Chryseolinea soli</name>
    <dbReference type="NCBI Taxonomy" id="2321403"/>
    <lineage>
        <taxon>Bacteria</taxon>
        <taxon>Pseudomonadati</taxon>
        <taxon>Bacteroidota</taxon>
        <taxon>Cytophagia</taxon>
        <taxon>Cytophagales</taxon>
        <taxon>Fulvivirgaceae</taxon>
        <taxon>Chryseolinea</taxon>
    </lineage>
</organism>
<evidence type="ECO:0000259" key="8">
    <source>
        <dbReference type="Pfam" id="PF04024"/>
    </source>
</evidence>
<keyword evidence="5 7" id="KW-0472">Membrane</keyword>
<evidence type="ECO:0000256" key="3">
    <source>
        <dbReference type="ARBA" id="ARBA00022692"/>
    </source>
</evidence>
<dbReference type="KEGG" id="chk:D4L85_18305"/>
<dbReference type="EMBL" id="CP032382">
    <property type="protein sequence ID" value="AYB32403.1"/>
    <property type="molecule type" value="Genomic_DNA"/>
</dbReference>
<keyword evidence="4 7" id="KW-1133">Transmembrane helix</keyword>
<evidence type="ECO:0000256" key="1">
    <source>
        <dbReference type="ARBA" id="ARBA00004162"/>
    </source>
</evidence>